<evidence type="ECO:0000313" key="2">
    <source>
        <dbReference type="Proteomes" id="UP001218629"/>
    </source>
</evidence>
<name>A0ABY8AC61_9ACTN</name>
<sequence length="334" mass="37443">METLAAAYYRRQTRLAATAARLAARWWRAMPRADIDLYWRLNAAALIAVFAQMQEQAAADADDYVSACLLAQEVDPHPAGRLNPAAFAGYAADGRPLESLLYRPVITTKELIGRGAPEPAAFERGLTELLTIASSEIADAGRSATGARIASDRACAGYVRMASAKACARCAVLAGRVYAFNRGFKRHRRCHCYHVPMGRKDRWKQRAQTYVEDPREHFDRLSRAEQDRLYTVSGARAIRDGADITQVVNARRGLYTADAFGHRVEATREGTRRRSTAFVRNELARAIERGQLPRGHTGRGWRPQTPRLTPEAIYKIADSRDEVIWMLKHHGYLF</sequence>
<evidence type="ECO:0000313" key="1">
    <source>
        <dbReference type="EMBL" id="WEB41520.1"/>
    </source>
</evidence>
<organism evidence="1 2">
    <name type="scientific">Streptomyces yunnanensis</name>
    <dbReference type="NCBI Taxonomy" id="156453"/>
    <lineage>
        <taxon>Bacteria</taxon>
        <taxon>Bacillati</taxon>
        <taxon>Actinomycetota</taxon>
        <taxon>Actinomycetes</taxon>
        <taxon>Kitasatosporales</taxon>
        <taxon>Streptomycetaceae</taxon>
        <taxon>Streptomyces</taxon>
    </lineage>
</organism>
<protein>
    <submittedName>
        <fullName evidence="1">Uncharacterized protein</fullName>
    </submittedName>
</protein>
<proteinExistence type="predicted"/>
<dbReference type="RefSeq" id="WP_275308522.1">
    <property type="nucleotide sequence ID" value="NZ_CP095749.1"/>
</dbReference>
<dbReference type="Proteomes" id="UP001218629">
    <property type="component" value="Chromosome"/>
</dbReference>
<keyword evidence="2" id="KW-1185">Reference proteome</keyword>
<gene>
    <name evidence="1" type="ORF">MOV08_21100</name>
</gene>
<dbReference type="EMBL" id="CP095749">
    <property type="protein sequence ID" value="WEB41520.1"/>
    <property type="molecule type" value="Genomic_DNA"/>
</dbReference>
<reference evidence="1 2" key="1">
    <citation type="submission" date="2022-03" db="EMBL/GenBank/DDBJ databases">
        <title>Streptomyces yunnanensis P86,complete genome.</title>
        <authorList>
            <person name="Chen S."/>
            <person name="Zhang Q."/>
        </authorList>
    </citation>
    <scope>NUCLEOTIDE SEQUENCE [LARGE SCALE GENOMIC DNA]</scope>
    <source>
        <strain evidence="1 2">P86</strain>
    </source>
</reference>
<accession>A0ABY8AC61</accession>
<dbReference type="Pfam" id="PF25310">
    <property type="entry name" value="VG15"/>
    <property type="match status" value="1"/>
</dbReference>
<dbReference type="InterPro" id="IPR057369">
    <property type="entry name" value="VG15"/>
</dbReference>